<keyword evidence="3" id="KW-1185">Reference proteome</keyword>
<gene>
    <name evidence="2" type="ORF">E2C01_001293</name>
</gene>
<reference evidence="2 3" key="1">
    <citation type="submission" date="2019-05" db="EMBL/GenBank/DDBJ databases">
        <title>Another draft genome of Portunus trituberculatus and its Hox gene families provides insights of decapod evolution.</title>
        <authorList>
            <person name="Jeong J.-H."/>
            <person name="Song I."/>
            <person name="Kim S."/>
            <person name="Choi T."/>
            <person name="Kim D."/>
            <person name="Ryu S."/>
            <person name="Kim W."/>
        </authorList>
    </citation>
    <scope>NUCLEOTIDE SEQUENCE [LARGE SCALE GENOMIC DNA]</scope>
    <source>
        <tissue evidence="2">Muscle</tissue>
    </source>
</reference>
<organism evidence="2 3">
    <name type="scientific">Portunus trituberculatus</name>
    <name type="common">Swimming crab</name>
    <name type="synonym">Neptunus trituberculatus</name>
    <dbReference type="NCBI Taxonomy" id="210409"/>
    <lineage>
        <taxon>Eukaryota</taxon>
        <taxon>Metazoa</taxon>
        <taxon>Ecdysozoa</taxon>
        <taxon>Arthropoda</taxon>
        <taxon>Crustacea</taxon>
        <taxon>Multicrustacea</taxon>
        <taxon>Malacostraca</taxon>
        <taxon>Eumalacostraca</taxon>
        <taxon>Eucarida</taxon>
        <taxon>Decapoda</taxon>
        <taxon>Pleocyemata</taxon>
        <taxon>Brachyura</taxon>
        <taxon>Eubrachyura</taxon>
        <taxon>Portunoidea</taxon>
        <taxon>Portunidae</taxon>
        <taxon>Portuninae</taxon>
        <taxon>Portunus</taxon>
    </lineage>
</organism>
<feature type="region of interest" description="Disordered" evidence="1">
    <location>
        <begin position="65"/>
        <end position="88"/>
    </location>
</feature>
<accession>A0A5B7CGY1</accession>
<name>A0A5B7CGY1_PORTR</name>
<dbReference type="EMBL" id="VSRR010000041">
    <property type="protein sequence ID" value="MPC08699.1"/>
    <property type="molecule type" value="Genomic_DNA"/>
</dbReference>
<dbReference type="Proteomes" id="UP000324222">
    <property type="component" value="Unassembled WGS sequence"/>
</dbReference>
<protein>
    <submittedName>
        <fullName evidence="2">Uncharacterized protein</fullName>
    </submittedName>
</protein>
<sequence length="88" mass="9643">MLEEARNKEVGRGHETLTLDPYRSYGRIQRVTSCPSKDTHAHEVPNLQPALAQVHLETCFCTSSSINSASVSGPLRSQSGRSAAMNSW</sequence>
<evidence type="ECO:0000313" key="2">
    <source>
        <dbReference type="EMBL" id="MPC08699.1"/>
    </source>
</evidence>
<evidence type="ECO:0000313" key="3">
    <source>
        <dbReference type="Proteomes" id="UP000324222"/>
    </source>
</evidence>
<dbReference type="AlphaFoldDB" id="A0A5B7CGY1"/>
<evidence type="ECO:0000256" key="1">
    <source>
        <dbReference type="SAM" id="MobiDB-lite"/>
    </source>
</evidence>
<comment type="caution">
    <text evidence="2">The sequence shown here is derived from an EMBL/GenBank/DDBJ whole genome shotgun (WGS) entry which is preliminary data.</text>
</comment>
<proteinExistence type="predicted"/>